<feature type="compositionally biased region" description="Basic and acidic residues" evidence="1">
    <location>
        <begin position="230"/>
        <end position="254"/>
    </location>
</feature>
<dbReference type="Proteomes" id="UP000694871">
    <property type="component" value="Unplaced"/>
</dbReference>
<feature type="region of interest" description="Disordered" evidence="1">
    <location>
        <begin position="223"/>
        <end position="268"/>
    </location>
</feature>
<gene>
    <name evidence="3" type="primary">CCDC190</name>
</gene>
<dbReference type="PANTHER" id="PTHR36871">
    <property type="entry name" value="COILED-COIL DOMAIN-CONTAINING PROTEIN 190"/>
    <property type="match status" value="1"/>
</dbReference>
<protein>
    <submittedName>
        <fullName evidence="3">Coiled-coil domain-containing protein C1orf110 homolog</fullName>
    </submittedName>
</protein>
<proteinExistence type="predicted"/>
<organism evidence="2 3">
    <name type="scientific">Gekko japonicus</name>
    <name type="common">Schlegel's Japanese gecko</name>
    <dbReference type="NCBI Taxonomy" id="146911"/>
    <lineage>
        <taxon>Eukaryota</taxon>
        <taxon>Metazoa</taxon>
        <taxon>Chordata</taxon>
        <taxon>Craniata</taxon>
        <taxon>Vertebrata</taxon>
        <taxon>Euteleostomi</taxon>
        <taxon>Lepidosauria</taxon>
        <taxon>Squamata</taxon>
        <taxon>Bifurcata</taxon>
        <taxon>Gekkota</taxon>
        <taxon>Gekkonidae</taxon>
        <taxon>Gekkoninae</taxon>
        <taxon>Gekko</taxon>
    </lineage>
</organism>
<evidence type="ECO:0000256" key="1">
    <source>
        <dbReference type="SAM" id="MobiDB-lite"/>
    </source>
</evidence>
<name>A0ABM1L046_GEKJA</name>
<evidence type="ECO:0000313" key="3">
    <source>
        <dbReference type="RefSeq" id="XP_015279333.1"/>
    </source>
</evidence>
<sequence length="352" mass="39724">MIPAAAGGGGDDRCSVLQGLLRVLFTRELGNVLSQSTENRMLTSPNLFQISPSLGKHQEDAEDFMAESEDFRRWEEKRRDVKRAEIRLSRGLRSLEEARVSYLNSMTKEQRRLQQELQKMQKSHSQQKLSLGTGRASMNMTFPLLSHQTRWDNSSRDAAGRSMRKIKPGGPSGTSQSPSHPHSNNVTGYEEGGDGHLPPLKTRDQTSVADSEVTALNTIAKQLHISAETTEGKEPDSRQDQGKGLTTEETRDAAGPKYPRTKFMNPPVKRKPSLVHERLILDAEAYAADGHLRTMYFRPDFLKAYAEARKFRYIRHKNIPVWEKELSLQEIFGHKTPTEHSPQPQAVINPKT</sequence>
<dbReference type="RefSeq" id="XP_015279333.1">
    <property type="nucleotide sequence ID" value="XM_015423847.1"/>
</dbReference>
<feature type="compositionally biased region" description="Low complexity" evidence="1">
    <location>
        <begin position="173"/>
        <end position="183"/>
    </location>
</feature>
<evidence type="ECO:0000313" key="2">
    <source>
        <dbReference type="Proteomes" id="UP000694871"/>
    </source>
</evidence>
<dbReference type="InterPro" id="IPR031525">
    <property type="entry name" value="CC190"/>
</dbReference>
<accession>A0ABM1L046</accession>
<feature type="compositionally biased region" description="Basic and acidic residues" evidence="1">
    <location>
        <begin position="149"/>
        <end position="159"/>
    </location>
</feature>
<feature type="region of interest" description="Disordered" evidence="1">
    <location>
        <begin position="109"/>
        <end position="210"/>
    </location>
</feature>
<keyword evidence="2" id="KW-1185">Reference proteome</keyword>
<dbReference type="GeneID" id="107121028"/>
<feature type="compositionally biased region" description="Polar residues" evidence="1">
    <location>
        <begin position="115"/>
        <end position="148"/>
    </location>
</feature>
<reference evidence="3" key="1">
    <citation type="submission" date="2025-08" db="UniProtKB">
        <authorList>
            <consortium name="RefSeq"/>
        </authorList>
    </citation>
    <scope>IDENTIFICATION</scope>
</reference>
<dbReference type="PANTHER" id="PTHR36871:SF1">
    <property type="entry name" value="COILED-COIL DOMAIN-CONTAINING PROTEIN 190"/>
    <property type="match status" value="1"/>
</dbReference>
<dbReference type="Pfam" id="PF15768">
    <property type="entry name" value="CC190"/>
    <property type="match status" value="1"/>
</dbReference>